<dbReference type="InterPro" id="IPR053136">
    <property type="entry name" value="UTP_pyrophosphatase-like"/>
</dbReference>
<reference evidence="2 3" key="1">
    <citation type="journal article" date="2011" name="Front. Microbiol.">
        <title>Genomic signatures of strain selection and enhancement in Bacillus atrophaeus var. globigii, a historical biowarfare simulant.</title>
        <authorList>
            <person name="Gibbons H.S."/>
            <person name="Broomall S.M."/>
            <person name="McNew L.A."/>
            <person name="Daligault H."/>
            <person name="Chapman C."/>
            <person name="Bruce D."/>
            <person name="Karavis M."/>
            <person name="Krepps M."/>
            <person name="McGregor P.A."/>
            <person name="Hong C."/>
            <person name="Park K.H."/>
            <person name="Akmal A."/>
            <person name="Feldman A."/>
            <person name="Lin J.S."/>
            <person name="Chang W.E."/>
            <person name="Higgs B.W."/>
            <person name="Demirev P."/>
            <person name="Lindquist J."/>
            <person name="Liem A."/>
            <person name="Fochler E."/>
            <person name="Read T.D."/>
            <person name="Tapia R."/>
            <person name="Johnson S."/>
            <person name="Bishop-Lilly K.A."/>
            <person name="Detter C."/>
            <person name="Han C."/>
            <person name="Sozhamannan S."/>
            <person name="Rosenzweig C.N."/>
            <person name="Skowronski E.W."/>
        </authorList>
    </citation>
    <scope>NUCLEOTIDE SEQUENCE [LARGE SCALE GENOMIC DNA]</scope>
    <source>
        <strain evidence="2 3">PIT1</strain>
    </source>
</reference>
<sequence>MGLIYQINRSKRRRTLALKVANGQLQVHAPWFVRDAEIEQFVAQKRSWIERHLSRQQSALAGLTPRDWLTENSVLWLGQPVVVTVHYGGRGGVMRFTATELQISVPNRVKDVAGYIFKCVRQAYKERAMAWLNEFFDQQSQLPQYPKAWSIGQFKAKWGHCSKAGELKFTWQLWLAPEWVVRYVVLHEVAHLDEFNHGPKFWQRVAELEPDYRHAEAWLKRHGMTVLSLDYLDYVVA</sequence>
<feature type="domain" description="YgjP-like metallopeptidase" evidence="1">
    <location>
        <begin position="14"/>
        <end position="222"/>
    </location>
</feature>
<protein>
    <recommendedName>
        <fullName evidence="1">YgjP-like metallopeptidase domain-containing protein</fullName>
    </recommendedName>
</protein>
<comment type="caution">
    <text evidence="2">The sequence shown here is derived from an EMBL/GenBank/DDBJ whole genome shotgun (WGS) entry which is preliminary data.</text>
</comment>
<dbReference type="AlphaFoldDB" id="A0A432ZFW1"/>
<dbReference type="Proteomes" id="UP000288279">
    <property type="component" value="Unassembled WGS sequence"/>
</dbReference>
<evidence type="ECO:0000313" key="3">
    <source>
        <dbReference type="Proteomes" id="UP000288279"/>
    </source>
</evidence>
<gene>
    <name evidence="2" type="ORF">CWI83_07765</name>
</gene>
<dbReference type="InterPro" id="IPR002725">
    <property type="entry name" value="YgjP-like_metallopeptidase"/>
</dbReference>
<organism evidence="2 3">
    <name type="scientific">Pseudidiomarina taiwanensis</name>
    <dbReference type="NCBI Taxonomy" id="337250"/>
    <lineage>
        <taxon>Bacteria</taxon>
        <taxon>Pseudomonadati</taxon>
        <taxon>Pseudomonadota</taxon>
        <taxon>Gammaproteobacteria</taxon>
        <taxon>Alteromonadales</taxon>
        <taxon>Idiomarinaceae</taxon>
        <taxon>Pseudidiomarina</taxon>
    </lineage>
</organism>
<dbReference type="OrthoDB" id="9811177at2"/>
<dbReference type="Pfam" id="PF01863">
    <property type="entry name" value="YgjP-like"/>
    <property type="match status" value="1"/>
</dbReference>
<evidence type="ECO:0000259" key="1">
    <source>
        <dbReference type="Pfam" id="PF01863"/>
    </source>
</evidence>
<dbReference type="PANTHER" id="PTHR30399">
    <property type="entry name" value="UNCHARACTERIZED PROTEIN YGJP"/>
    <property type="match status" value="1"/>
</dbReference>
<dbReference type="RefSeq" id="WP_126827796.1">
    <property type="nucleotide sequence ID" value="NZ_PIQG01000003.1"/>
</dbReference>
<dbReference type="CDD" id="cd07344">
    <property type="entry name" value="M48_yhfN_like"/>
    <property type="match status" value="1"/>
</dbReference>
<keyword evidence="3" id="KW-1185">Reference proteome</keyword>
<proteinExistence type="predicted"/>
<dbReference type="Gene3D" id="3.30.2010.10">
    <property type="entry name" value="Metalloproteases ('zincins'), catalytic domain"/>
    <property type="match status" value="1"/>
</dbReference>
<accession>A0A432ZFW1</accession>
<name>A0A432ZFW1_9GAMM</name>
<dbReference type="PANTHER" id="PTHR30399:SF1">
    <property type="entry name" value="UTP PYROPHOSPHATASE"/>
    <property type="match status" value="1"/>
</dbReference>
<evidence type="ECO:0000313" key="2">
    <source>
        <dbReference type="EMBL" id="RUO76811.1"/>
    </source>
</evidence>
<dbReference type="EMBL" id="PIQG01000003">
    <property type="protein sequence ID" value="RUO76811.1"/>
    <property type="molecule type" value="Genomic_DNA"/>
</dbReference>